<dbReference type="EMBL" id="JAKRRX010000129">
    <property type="protein sequence ID" value="MCW8335633.1"/>
    <property type="molecule type" value="Genomic_DNA"/>
</dbReference>
<evidence type="ECO:0000313" key="2">
    <source>
        <dbReference type="Proteomes" id="UP001155586"/>
    </source>
</evidence>
<reference evidence="1" key="1">
    <citation type="submission" date="2022-02" db="EMBL/GenBank/DDBJ databases">
        <title>Vibrio sp. nov., a new bacterium isolated from Bohai sea, China.</title>
        <authorList>
            <person name="Yuan Y."/>
        </authorList>
    </citation>
    <scope>NUCLEOTIDE SEQUENCE</scope>
    <source>
        <strain evidence="1">DBSS07</strain>
    </source>
</reference>
<dbReference type="AlphaFoldDB" id="A0A9X3CGX4"/>
<name>A0A9X3CGX4_9VIBR</name>
<accession>A0A9X3CGX4</accession>
<organism evidence="1 2">
    <name type="scientific">Vibrio paucivorans</name>
    <dbReference type="NCBI Taxonomy" id="2829489"/>
    <lineage>
        <taxon>Bacteria</taxon>
        <taxon>Pseudomonadati</taxon>
        <taxon>Pseudomonadota</taxon>
        <taxon>Gammaproteobacteria</taxon>
        <taxon>Vibrionales</taxon>
        <taxon>Vibrionaceae</taxon>
        <taxon>Vibrio</taxon>
    </lineage>
</organism>
<evidence type="ECO:0000313" key="1">
    <source>
        <dbReference type="EMBL" id="MCW8335633.1"/>
    </source>
</evidence>
<gene>
    <name evidence="1" type="ORF">MD483_17620</name>
</gene>
<comment type="caution">
    <text evidence="1">The sequence shown here is derived from an EMBL/GenBank/DDBJ whole genome shotgun (WGS) entry which is preliminary data.</text>
</comment>
<proteinExistence type="predicted"/>
<dbReference type="CDD" id="cd14744">
    <property type="entry name" value="PAAR_CT_2"/>
    <property type="match status" value="1"/>
</dbReference>
<dbReference type="Proteomes" id="UP001155586">
    <property type="component" value="Unassembled WGS sequence"/>
</dbReference>
<dbReference type="InterPro" id="IPR008727">
    <property type="entry name" value="PAAR_motif"/>
</dbReference>
<dbReference type="RefSeq" id="WP_265688756.1">
    <property type="nucleotide sequence ID" value="NZ_JAKRRX010000129.1"/>
</dbReference>
<sequence>MSNDAITVGCKTTTGGVVISGNSGVKVNNQPIALVGDIATCTCGSKSCKGKGPIVATSPRDIVVNGVSFAKAGDLVDTGCGNCYLVPSSNQVTLGASTASPVKMGSGVSIGNGVNINIGGGGVSIGSAMGNASAASTAVSSQAKTALSQKPPQIDPNSAYWPPYNPLAKDGEKTLNVEYVKPITSIAWMSPEEAHEFLQNLYEDMGYKETLSNMKDYGQGLGKGIYDAVETAKGLGGLGVQAYTKNINGQDWIIIKNYRKHLKTLERGHKWKANNPRIIQLGLGLNDLKGSIQFIRFNVGLEIAVSVGINAVDYALRDEATLAEFVGGSAGDIVKGILSIAAGSVITAAFAAPTATIVGTTLFFVGASFIFGQALNIVDEEIGFSEYLVDKAKDLYE</sequence>
<dbReference type="Pfam" id="PF05488">
    <property type="entry name" value="PAAR_motif"/>
    <property type="match status" value="1"/>
</dbReference>
<dbReference type="Gene3D" id="2.60.200.60">
    <property type="match status" value="1"/>
</dbReference>
<keyword evidence="2" id="KW-1185">Reference proteome</keyword>
<protein>
    <submittedName>
        <fullName evidence="1">PAAR domain-containing protein</fullName>
    </submittedName>
</protein>